<dbReference type="Gene3D" id="1.10.390.10">
    <property type="entry name" value="Neutral Protease Domain 2"/>
    <property type="match status" value="1"/>
</dbReference>
<dbReference type="GO" id="GO:0008237">
    <property type="term" value="F:metallopeptidase activity"/>
    <property type="evidence" value="ECO:0007669"/>
    <property type="project" value="UniProtKB-KW"/>
</dbReference>
<keyword evidence="16" id="KW-1185">Reference proteome</keyword>
<reference evidence="15" key="1">
    <citation type="submission" date="2021-01" db="EMBL/GenBank/DDBJ databases">
        <title>Whole genome shotgun sequence of Virgisporangium aliadipatigenens NBRC 105644.</title>
        <authorList>
            <person name="Komaki H."/>
            <person name="Tamura T."/>
        </authorList>
    </citation>
    <scope>NUCLEOTIDE SEQUENCE</scope>
    <source>
        <strain evidence="15">NBRC 105644</strain>
    </source>
</reference>
<organism evidence="15 16">
    <name type="scientific">Virgisporangium aliadipatigenens</name>
    <dbReference type="NCBI Taxonomy" id="741659"/>
    <lineage>
        <taxon>Bacteria</taxon>
        <taxon>Bacillati</taxon>
        <taxon>Actinomycetota</taxon>
        <taxon>Actinomycetes</taxon>
        <taxon>Micromonosporales</taxon>
        <taxon>Micromonosporaceae</taxon>
        <taxon>Virgisporangium</taxon>
    </lineage>
</organism>
<sequence>MSPSRNRNVLVAVLAVMVVVLALGAVAGIRLIAGPPGGGFARALGGASTGPSGDSVPAAPGDPGGGDLYFPGYGNGGYDVERYDLKLRYDPATDRLSGVARVTAKATQALSRFNFDFGRLSISSLKVDNADATSEHDNKTELTVIPAAPLVAGRTFTVDMAYTGTPIGEAFNHTATGAIVLGEPESATEWYPSNDHPKDKAAYEIEITVPDGLTAVSNGVPGGSTLGGDGWRTWKWSQSAPMASYLAMMAIGKFRIFEGTSDGLRYYTAVDEAQPAGGVAEQCVRRSPEVAAFLATQFGPYPFDITGGIVVSLGTLGFALENQTRPIYPPSFFTAGEPAGTSIVAHELAHQWFGDSVSVGQWRDIWLNEGFATYAQWLWEEKDDGITAQAQFDRTYATPETDEIWRPAPGDPGADDVFAESVYVRGAMSVHALRMTIGDDVFFKLLKEWTSTKKGSTGLITEFQALAEKLSGKELDTLFQQWLYTQTKPPYPGR</sequence>
<feature type="domain" description="Aminopeptidase N-like N-terminal" evidence="14">
    <location>
        <begin position="81"/>
        <end position="246"/>
    </location>
</feature>
<evidence type="ECO:0000313" key="16">
    <source>
        <dbReference type="Proteomes" id="UP000619260"/>
    </source>
</evidence>
<evidence type="ECO:0000256" key="4">
    <source>
        <dbReference type="ARBA" id="ARBA00012564"/>
    </source>
</evidence>
<evidence type="ECO:0000256" key="7">
    <source>
        <dbReference type="ARBA" id="ARBA00022723"/>
    </source>
</evidence>
<evidence type="ECO:0000256" key="5">
    <source>
        <dbReference type="ARBA" id="ARBA00015611"/>
    </source>
</evidence>
<keyword evidence="9" id="KW-0862">Zinc</keyword>
<dbReference type="InterPro" id="IPR001930">
    <property type="entry name" value="Peptidase_M1"/>
</dbReference>
<dbReference type="EMBL" id="BOPF01000004">
    <property type="protein sequence ID" value="GIJ44754.1"/>
    <property type="molecule type" value="Genomic_DNA"/>
</dbReference>
<dbReference type="SUPFAM" id="SSF55486">
    <property type="entry name" value="Metalloproteases ('zincins'), catalytic domain"/>
    <property type="match status" value="1"/>
</dbReference>
<dbReference type="Proteomes" id="UP000619260">
    <property type="component" value="Unassembled WGS sequence"/>
</dbReference>
<comment type="cofactor">
    <cofactor evidence="2">
        <name>Zn(2+)</name>
        <dbReference type="ChEBI" id="CHEBI:29105"/>
    </cofactor>
</comment>
<dbReference type="CDD" id="cd09603">
    <property type="entry name" value="M1_APN_like"/>
    <property type="match status" value="1"/>
</dbReference>
<comment type="caution">
    <text evidence="15">The sequence shown here is derived from an EMBL/GenBank/DDBJ whole genome shotgun (WGS) entry which is preliminary data.</text>
</comment>
<evidence type="ECO:0000256" key="6">
    <source>
        <dbReference type="ARBA" id="ARBA00022670"/>
    </source>
</evidence>
<dbReference type="Gene3D" id="2.60.40.1730">
    <property type="entry name" value="tricorn interacting facor f3 domain"/>
    <property type="match status" value="1"/>
</dbReference>
<dbReference type="InterPro" id="IPR042097">
    <property type="entry name" value="Aminopeptidase_N-like_N_sf"/>
</dbReference>
<evidence type="ECO:0000256" key="2">
    <source>
        <dbReference type="ARBA" id="ARBA00001947"/>
    </source>
</evidence>
<evidence type="ECO:0000256" key="9">
    <source>
        <dbReference type="ARBA" id="ARBA00022833"/>
    </source>
</evidence>
<dbReference type="EC" id="3.4.11.2" evidence="4"/>
<evidence type="ECO:0000256" key="3">
    <source>
        <dbReference type="ARBA" id="ARBA00010136"/>
    </source>
</evidence>
<evidence type="ECO:0000256" key="10">
    <source>
        <dbReference type="ARBA" id="ARBA00023049"/>
    </source>
</evidence>
<name>A0A8J4DNS7_9ACTN</name>
<feature type="domain" description="Peptidase M1 membrane alanine aminopeptidase" evidence="13">
    <location>
        <begin position="341"/>
        <end position="482"/>
    </location>
</feature>
<evidence type="ECO:0000259" key="13">
    <source>
        <dbReference type="Pfam" id="PF01433"/>
    </source>
</evidence>
<dbReference type="SUPFAM" id="SSF63737">
    <property type="entry name" value="Leukotriene A4 hydrolase N-terminal domain"/>
    <property type="match status" value="1"/>
</dbReference>
<dbReference type="PANTHER" id="PTHR11533">
    <property type="entry name" value="PROTEASE M1 ZINC METALLOPROTEASE"/>
    <property type="match status" value="1"/>
</dbReference>
<evidence type="ECO:0000256" key="8">
    <source>
        <dbReference type="ARBA" id="ARBA00022801"/>
    </source>
</evidence>
<proteinExistence type="inferred from homology"/>
<dbReference type="InterPro" id="IPR045357">
    <property type="entry name" value="Aminopeptidase_N-like_N"/>
</dbReference>
<dbReference type="Pfam" id="PF17900">
    <property type="entry name" value="Peptidase_M1_N"/>
    <property type="match status" value="1"/>
</dbReference>
<dbReference type="RefSeq" id="WP_239152549.1">
    <property type="nucleotide sequence ID" value="NZ_BOPF01000004.1"/>
</dbReference>
<evidence type="ECO:0000256" key="1">
    <source>
        <dbReference type="ARBA" id="ARBA00000098"/>
    </source>
</evidence>
<evidence type="ECO:0000313" key="15">
    <source>
        <dbReference type="EMBL" id="GIJ44754.1"/>
    </source>
</evidence>
<dbReference type="InterPro" id="IPR050344">
    <property type="entry name" value="Peptidase_M1_aminopeptidases"/>
</dbReference>
<evidence type="ECO:0000256" key="12">
    <source>
        <dbReference type="ARBA" id="ARBA00031533"/>
    </source>
</evidence>
<dbReference type="GO" id="GO:0016285">
    <property type="term" value="F:alanyl aminopeptidase activity"/>
    <property type="evidence" value="ECO:0007669"/>
    <property type="project" value="UniProtKB-EC"/>
</dbReference>
<protein>
    <recommendedName>
        <fullName evidence="5">Aminopeptidase N</fullName>
        <ecNumber evidence="4">3.4.11.2</ecNumber>
    </recommendedName>
    <alternativeName>
        <fullName evidence="11">Alanine aminopeptidase</fullName>
    </alternativeName>
    <alternativeName>
        <fullName evidence="12">Lysyl aminopeptidase</fullName>
    </alternativeName>
</protein>
<keyword evidence="8" id="KW-0378">Hydrolase</keyword>
<keyword evidence="6" id="KW-0645">Protease</keyword>
<dbReference type="Pfam" id="PF01433">
    <property type="entry name" value="Peptidase_M1"/>
    <property type="match status" value="1"/>
</dbReference>
<evidence type="ECO:0000259" key="14">
    <source>
        <dbReference type="Pfam" id="PF17900"/>
    </source>
</evidence>
<accession>A0A8J4DNS7</accession>
<dbReference type="PRINTS" id="PR00756">
    <property type="entry name" value="ALADIPTASE"/>
</dbReference>
<keyword evidence="10" id="KW-0482">Metalloprotease</keyword>
<dbReference type="InterPro" id="IPR027268">
    <property type="entry name" value="Peptidase_M4/M1_CTD_sf"/>
</dbReference>
<dbReference type="GO" id="GO:0006508">
    <property type="term" value="P:proteolysis"/>
    <property type="evidence" value="ECO:0007669"/>
    <property type="project" value="UniProtKB-KW"/>
</dbReference>
<gene>
    <name evidence="15" type="ORF">Val02_16400</name>
</gene>
<dbReference type="AlphaFoldDB" id="A0A8J4DNS7"/>
<keyword evidence="7" id="KW-0479">Metal-binding</keyword>
<evidence type="ECO:0000256" key="11">
    <source>
        <dbReference type="ARBA" id="ARBA00029811"/>
    </source>
</evidence>
<comment type="catalytic activity">
    <reaction evidence="1">
        <text>Release of an N-terminal amino acid, Xaa-|-Yaa- from a peptide, amide or arylamide. Xaa is preferably Ala, but may be most amino acids including Pro (slow action). When a terminal hydrophobic residue is followed by a prolyl residue, the two may be released as an intact Xaa-Pro dipeptide.</text>
        <dbReference type="EC" id="3.4.11.2"/>
    </reaction>
</comment>
<dbReference type="PANTHER" id="PTHR11533:SF297">
    <property type="entry name" value="AMINOPEPTIDASE N"/>
    <property type="match status" value="1"/>
</dbReference>
<dbReference type="InterPro" id="IPR014782">
    <property type="entry name" value="Peptidase_M1_dom"/>
</dbReference>
<dbReference type="GO" id="GO:0008270">
    <property type="term" value="F:zinc ion binding"/>
    <property type="evidence" value="ECO:0007669"/>
    <property type="project" value="InterPro"/>
</dbReference>
<comment type="similarity">
    <text evidence="3">Belongs to the peptidase M1 family.</text>
</comment>